<dbReference type="GO" id="GO:0008360">
    <property type="term" value="P:regulation of cell shape"/>
    <property type="evidence" value="ECO:0007669"/>
    <property type="project" value="UniProtKB-KW"/>
</dbReference>
<dbReference type="GO" id="GO:0015648">
    <property type="term" value="F:lipid-linked peptidoglycan transporter activity"/>
    <property type="evidence" value="ECO:0007669"/>
    <property type="project" value="TreeGrafter"/>
</dbReference>
<keyword evidence="6" id="KW-0573">Peptidoglycan synthesis</keyword>
<evidence type="ECO:0000256" key="15">
    <source>
        <dbReference type="ARBA" id="ARBA00049902"/>
    </source>
</evidence>
<evidence type="ECO:0000313" key="17">
    <source>
        <dbReference type="EMBL" id="KKR41529.1"/>
    </source>
</evidence>
<dbReference type="GO" id="GO:0009252">
    <property type="term" value="P:peptidoglycan biosynthetic process"/>
    <property type="evidence" value="ECO:0007669"/>
    <property type="project" value="UniProtKB-KW"/>
</dbReference>
<dbReference type="EMBL" id="LBYA01000030">
    <property type="protein sequence ID" value="KKR41529.1"/>
    <property type="molecule type" value="Genomic_DNA"/>
</dbReference>
<feature type="transmembrane region" description="Helical" evidence="16">
    <location>
        <begin position="12"/>
        <end position="28"/>
    </location>
</feature>
<feature type="transmembrane region" description="Helical" evidence="16">
    <location>
        <begin position="183"/>
        <end position="208"/>
    </location>
</feature>
<evidence type="ECO:0000256" key="7">
    <source>
        <dbReference type="ARBA" id="ARBA00022989"/>
    </source>
</evidence>
<comment type="subcellular location">
    <subcellularLocation>
        <location evidence="1">Membrane</location>
        <topology evidence="1">Multi-pass membrane protein</topology>
    </subcellularLocation>
</comment>
<feature type="transmembrane region" description="Helical" evidence="16">
    <location>
        <begin position="34"/>
        <end position="53"/>
    </location>
</feature>
<dbReference type="GO" id="GO:0051301">
    <property type="term" value="P:cell division"/>
    <property type="evidence" value="ECO:0007669"/>
    <property type="project" value="UniProtKB-KW"/>
</dbReference>
<dbReference type="GO" id="GO:0005886">
    <property type="term" value="C:plasma membrane"/>
    <property type="evidence" value="ECO:0007669"/>
    <property type="project" value="TreeGrafter"/>
</dbReference>
<evidence type="ECO:0000256" key="3">
    <source>
        <dbReference type="ARBA" id="ARBA00022679"/>
    </source>
</evidence>
<feature type="transmembrane region" description="Helical" evidence="16">
    <location>
        <begin position="81"/>
        <end position="98"/>
    </location>
</feature>
<proteinExistence type="inferred from homology"/>
<evidence type="ECO:0000256" key="4">
    <source>
        <dbReference type="ARBA" id="ARBA00022692"/>
    </source>
</evidence>
<evidence type="ECO:0000256" key="13">
    <source>
        <dbReference type="ARBA" id="ARBA00041418"/>
    </source>
</evidence>
<evidence type="ECO:0000256" key="11">
    <source>
        <dbReference type="ARBA" id="ARBA00038053"/>
    </source>
</evidence>
<name>A0A0G0QM65_9BACT</name>
<evidence type="ECO:0000256" key="6">
    <source>
        <dbReference type="ARBA" id="ARBA00022984"/>
    </source>
</evidence>
<dbReference type="Pfam" id="PF01098">
    <property type="entry name" value="FTSW_RODA_SPOVE"/>
    <property type="match status" value="1"/>
</dbReference>
<dbReference type="AlphaFoldDB" id="A0A0G0QM65"/>
<evidence type="ECO:0000256" key="2">
    <source>
        <dbReference type="ARBA" id="ARBA00022676"/>
    </source>
</evidence>
<evidence type="ECO:0000313" key="18">
    <source>
        <dbReference type="Proteomes" id="UP000034215"/>
    </source>
</evidence>
<keyword evidence="2" id="KW-0328">Glycosyltransferase</keyword>
<dbReference type="Proteomes" id="UP000034215">
    <property type="component" value="Unassembled WGS sequence"/>
</dbReference>
<sequence length="217" mass="22914">LVAGLIMLQPDLGTTLVVLVIGFSQIFVADVNLLYVLGSAGVGVVATTLLILFSPYRKARLMTFLESTGDPLGQSYHIRQILLALGSGGIFGVGFGASRQKYLFLPEASTDSIFAVIAEELGLLGALAIIFLFTFFIIRGLKIAKNAPDRFSSVLAVGISAWIGGQAFLNIGSMVSLVPLTGIPLPFISFGGSSLVMILAACGILLNISKFTKNEQK</sequence>
<evidence type="ECO:0000256" key="1">
    <source>
        <dbReference type="ARBA" id="ARBA00004141"/>
    </source>
</evidence>
<dbReference type="GO" id="GO:0008955">
    <property type="term" value="F:peptidoglycan glycosyltransferase activity"/>
    <property type="evidence" value="ECO:0007669"/>
    <property type="project" value="UniProtKB-EC"/>
</dbReference>
<feature type="transmembrane region" description="Helical" evidence="16">
    <location>
        <begin position="113"/>
        <end position="138"/>
    </location>
</feature>
<keyword evidence="7 16" id="KW-1133">Transmembrane helix</keyword>
<dbReference type="PATRIC" id="fig|1618576.3.peg.517"/>
<keyword evidence="17" id="KW-0131">Cell cycle</keyword>
<dbReference type="InterPro" id="IPR001182">
    <property type="entry name" value="FtsW/RodA"/>
</dbReference>
<keyword evidence="4 16" id="KW-0812">Transmembrane</keyword>
<dbReference type="PANTHER" id="PTHR30474:SF2">
    <property type="entry name" value="PEPTIDOGLYCAN GLYCOSYLTRANSFERASE FTSW-RELATED"/>
    <property type="match status" value="1"/>
</dbReference>
<comment type="catalytic activity">
    <reaction evidence="15">
        <text>[GlcNAc-(1-&gt;4)-Mur2Ac(oyl-L-Ala-gamma-D-Glu-L-Lys-D-Ala-D-Ala)](n)-di-trans,octa-cis-undecaprenyl diphosphate + beta-D-GlcNAc-(1-&gt;4)-Mur2Ac(oyl-L-Ala-gamma-D-Glu-L-Lys-D-Ala-D-Ala)-di-trans,octa-cis-undecaprenyl diphosphate = [GlcNAc-(1-&gt;4)-Mur2Ac(oyl-L-Ala-gamma-D-Glu-L-Lys-D-Ala-D-Ala)](n+1)-di-trans,octa-cis-undecaprenyl diphosphate + di-trans,octa-cis-undecaprenyl diphosphate + H(+)</text>
        <dbReference type="Rhea" id="RHEA:23708"/>
        <dbReference type="Rhea" id="RHEA-COMP:9602"/>
        <dbReference type="Rhea" id="RHEA-COMP:9603"/>
        <dbReference type="ChEBI" id="CHEBI:15378"/>
        <dbReference type="ChEBI" id="CHEBI:58405"/>
        <dbReference type="ChEBI" id="CHEBI:60033"/>
        <dbReference type="ChEBI" id="CHEBI:78435"/>
        <dbReference type="EC" id="2.4.99.28"/>
    </reaction>
</comment>
<dbReference type="GO" id="GO:0032153">
    <property type="term" value="C:cell division site"/>
    <property type="evidence" value="ECO:0007669"/>
    <property type="project" value="TreeGrafter"/>
</dbReference>
<comment type="caution">
    <text evidence="17">The sequence shown here is derived from an EMBL/GenBank/DDBJ whole genome shotgun (WGS) entry which is preliminary data.</text>
</comment>
<evidence type="ECO:0000256" key="12">
    <source>
        <dbReference type="ARBA" id="ARBA00041185"/>
    </source>
</evidence>
<evidence type="ECO:0000256" key="14">
    <source>
        <dbReference type="ARBA" id="ARBA00044770"/>
    </source>
</evidence>
<accession>A0A0G0QM65</accession>
<keyword evidence="17" id="KW-0132">Cell division</keyword>
<evidence type="ECO:0000256" key="10">
    <source>
        <dbReference type="ARBA" id="ARBA00033270"/>
    </source>
</evidence>
<organism evidence="17 18">
    <name type="scientific">Candidatus Woesebacteria bacterium GW2011_GWB1_40_12</name>
    <dbReference type="NCBI Taxonomy" id="1618576"/>
    <lineage>
        <taxon>Bacteria</taxon>
        <taxon>Candidatus Woeseibacteriota</taxon>
    </lineage>
</organism>
<gene>
    <name evidence="17" type="ORF">UT76_C0030G0001</name>
</gene>
<keyword evidence="8 16" id="KW-0472">Membrane</keyword>
<evidence type="ECO:0000256" key="16">
    <source>
        <dbReference type="SAM" id="Phobius"/>
    </source>
</evidence>
<keyword evidence="3" id="KW-0808">Transferase</keyword>
<keyword evidence="5" id="KW-0133">Cell shape</keyword>
<evidence type="ECO:0000256" key="9">
    <source>
        <dbReference type="ARBA" id="ARBA00032370"/>
    </source>
</evidence>
<feature type="non-terminal residue" evidence="17">
    <location>
        <position position="1"/>
    </location>
</feature>
<reference evidence="17 18" key="1">
    <citation type="journal article" date="2015" name="Nature">
        <title>rRNA introns, odd ribosomes, and small enigmatic genomes across a large radiation of phyla.</title>
        <authorList>
            <person name="Brown C.T."/>
            <person name="Hug L.A."/>
            <person name="Thomas B.C."/>
            <person name="Sharon I."/>
            <person name="Castelle C.J."/>
            <person name="Singh A."/>
            <person name="Wilkins M.J."/>
            <person name="Williams K.H."/>
            <person name="Banfield J.F."/>
        </authorList>
    </citation>
    <scope>NUCLEOTIDE SEQUENCE [LARGE SCALE GENOMIC DNA]</scope>
</reference>
<feature type="transmembrane region" description="Helical" evidence="16">
    <location>
        <begin position="150"/>
        <end position="171"/>
    </location>
</feature>
<protein>
    <recommendedName>
        <fullName evidence="12">Probable peptidoglycan glycosyltransferase FtsW</fullName>
        <ecNumber evidence="14">2.4.99.28</ecNumber>
    </recommendedName>
    <alternativeName>
        <fullName evidence="13">Cell division protein FtsW</fullName>
    </alternativeName>
    <alternativeName>
        <fullName evidence="10">Cell wall polymerase</fullName>
    </alternativeName>
    <alternativeName>
        <fullName evidence="9">Peptidoglycan polymerase</fullName>
    </alternativeName>
</protein>
<dbReference type="EC" id="2.4.99.28" evidence="14"/>
<evidence type="ECO:0000256" key="5">
    <source>
        <dbReference type="ARBA" id="ARBA00022960"/>
    </source>
</evidence>
<comment type="similarity">
    <text evidence="11">Belongs to the SEDS family. FtsW subfamily.</text>
</comment>
<evidence type="ECO:0000256" key="8">
    <source>
        <dbReference type="ARBA" id="ARBA00023136"/>
    </source>
</evidence>
<dbReference type="PANTHER" id="PTHR30474">
    <property type="entry name" value="CELL CYCLE PROTEIN"/>
    <property type="match status" value="1"/>
</dbReference>